<organism evidence="3 4">
    <name type="scientific">Halomonas hydrothermalis</name>
    <dbReference type="NCBI Taxonomy" id="115561"/>
    <lineage>
        <taxon>Bacteria</taxon>
        <taxon>Pseudomonadati</taxon>
        <taxon>Pseudomonadota</taxon>
        <taxon>Gammaproteobacteria</taxon>
        <taxon>Oceanospirillales</taxon>
        <taxon>Halomonadaceae</taxon>
        <taxon>Halomonas</taxon>
    </lineage>
</organism>
<feature type="binding site" evidence="2">
    <location>
        <begin position="92"/>
        <end position="94"/>
    </location>
    <ligand>
        <name>substrate</name>
    </ligand>
</feature>
<comment type="subunit">
    <text evidence="2">Homodimer.</text>
</comment>
<dbReference type="PIRSF" id="PIRSF015736">
    <property type="entry name" value="MI"/>
    <property type="match status" value="1"/>
</dbReference>
<dbReference type="GO" id="GO:0050076">
    <property type="term" value="F:maleate isomerase activity"/>
    <property type="evidence" value="ECO:0007669"/>
    <property type="project" value="UniProtKB-UniRule"/>
</dbReference>
<dbReference type="EC" id="5.2.1.1" evidence="2"/>
<dbReference type="EMBL" id="AP022843">
    <property type="protein sequence ID" value="BCB06529.1"/>
    <property type="molecule type" value="Genomic_DNA"/>
</dbReference>
<sequence length="262" mass="28267">MIMTHSTMPNNSMTKTYRIGQIVPSSNITMETEIPAMLTARQLIRPERFTFHSSRMRMKTVSKDELAAMDGESDRCALELSDAAVDVMGYACLVAIMAMGPGYHRASQKRLRSRTEENGCDTPVVTSAGALVDALGVMKAKRVVVVAPYMKPLTEMVVDYIRQEGIEVLDYRALEIPNNLDVARHDPAKLPEIVASLDLSNVDAIVLSACVQMPSLPAVAKVEALTGKPVVTAAIATTYAMLKALDLEPIVPGAGALLSGAY</sequence>
<comment type="function">
    <text evidence="2">Catalyzes cis-trans isomerization of the C2-C3 double bond in maleate to yield fumarate.</text>
</comment>
<protein>
    <recommendedName>
        <fullName evidence="2">Maleate isomerase</fullName>
        <ecNumber evidence="2">5.2.1.1</ecNumber>
    </recommendedName>
    <alternativeName>
        <fullName evidence="2">Maleate cis-trans isomerase</fullName>
    </alternativeName>
</protein>
<gene>
    <name evidence="2 3" type="primary">maiA</name>
    <name evidence="3" type="ORF">HHSLTHF2_04190</name>
</gene>
<dbReference type="Pfam" id="PF17645">
    <property type="entry name" value="Amdase"/>
    <property type="match status" value="1"/>
</dbReference>
<dbReference type="InterPro" id="IPR053714">
    <property type="entry name" value="Iso_Racemase_Enz_sf"/>
</dbReference>
<feature type="active site" description="Proton donor" evidence="2">
    <location>
        <position position="210"/>
    </location>
</feature>
<name>A0A6F8U0Y8_9GAMM</name>
<comment type="similarity">
    <text evidence="2">Belongs to the maleate isomerase family.</text>
</comment>
<feature type="binding site" evidence="2">
    <location>
        <begin position="211"/>
        <end position="212"/>
    </location>
    <ligand>
        <name>substrate</name>
    </ligand>
</feature>
<dbReference type="Gene3D" id="3.40.50.12500">
    <property type="match status" value="1"/>
</dbReference>
<evidence type="ECO:0000256" key="1">
    <source>
        <dbReference type="ARBA" id="ARBA00023235"/>
    </source>
</evidence>
<accession>A0A6F8U0Y8</accession>
<evidence type="ECO:0000256" key="2">
    <source>
        <dbReference type="HAMAP-Rule" id="MF_00943"/>
    </source>
</evidence>
<feature type="active site" description="Nucleophile" evidence="2">
    <location>
        <position position="92"/>
    </location>
</feature>
<reference evidence="3 4" key="1">
    <citation type="submission" date="2020-03" db="EMBL/GenBank/DDBJ databases">
        <title>Complete Genome Sequence of Halomonas hydrothermalis Strain Slthf2, Halophilic Bacterium Isolated from Deep-Sea Hydrothermal-Vent Environments.</title>
        <authorList>
            <person name="Takeyama N."/>
            <person name="Huang M."/>
            <person name="Sato K."/>
            <person name="Galipon J."/>
            <person name="Arakawa K."/>
        </authorList>
    </citation>
    <scope>NUCLEOTIDE SEQUENCE [LARGE SCALE GENOMIC DNA]</scope>
    <source>
        <strain evidence="3 4">Slthf2</strain>
    </source>
</reference>
<feature type="modified residue" description="S-(2-succinyl)cysteine" evidence="2">
    <location>
        <position position="92"/>
    </location>
</feature>
<comment type="catalytic activity">
    <reaction evidence="2">
        <text>maleate = fumarate</text>
        <dbReference type="Rhea" id="RHEA:13169"/>
        <dbReference type="ChEBI" id="CHEBI:29806"/>
        <dbReference type="ChEBI" id="CHEBI:30780"/>
        <dbReference type="EC" id="5.2.1.1"/>
    </reaction>
</comment>
<dbReference type="AlphaFoldDB" id="A0A6F8U0Y8"/>
<feature type="binding site" evidence="2">
    <location>
        <position position="149"/>
    </location>
    <ligand>
        <name>substrate</name>
    </ligand>
</feature>
<dbReference type="PANTHER" id="PTHR40267">
    <property type="entry name" value="BLR3294 PROTEIN"/>
    <property type="match status" value="1"/>
</dbReference>
<dbReference type="InterPro" id="IPR026286">
    <property type="entry name" value="MaiA/AMDase"/>
</dbReference>
<feature type="binding site" evidence="2">
    <location>
        <position position="179"/>
    </location>
    <ligand>
        <name>substrate</name>
    </ligand>
</feature>
<evidence type="ECO:0000313" key="4">
    <source>
        <dbReference type="Proteomes" id="UP000502259"/>
    </source>
</evidence>
<feature type="binding site" evidence="2">
    <location>
        <position position="27"/>
    </location>
    <ligand>
        <name>substrate</name>
    </ligand>
</feature>
<keyword evidence="4" id="KW-1185">Reference proteome</keyword>
<proteinExistence type="inferred from homology"/>
<dbReference type="HAMAP" id="MF_00943">
    <property type="entry name" value="Maleate_isomerase"/>
    <property type="match status" value="1"/>
</dbReference>
<dbReference type="InterPro" id="IPR028615">
    <property type="entry name" value="Maleate_isomerase"/>
</dbReference>
<comment type="miscellaneous">
    <text evidence="2">Reaction is initiated by nucleophilic attack of cysteine at the double bond, yielding a covalent succinylcysteine-like intermediate.</text>
</comment>
<dbReference type="FunFam" id="3.40.50.12500:FF:000002">
    <property type="entry name" value="Maleate isomerase"/>
    <property type="match status" value="1"/>
</dbReference>
<dbReference type="PANTHER" id="PTHR40267:SF1">
    <property type="entry name" value="BLR3294 PROTEIN"/>
    <property type="match status" value="1"/>
</dbReference>
<dbReference type="Proteomes" id="UP000502259">
    <property type="component" value="Chromosome"/>
</dbReference>
<evidence type="ECO:0000313" key="3">
    <source>
        <dbReference type="EMBL" id="BCB06529.1"/>
    </source>
</evidence>
<keyword evidence="1 2" id="KW-0413">Isomerase</keyword>